<proteinExistence type="predicted"/>
<dbReference type="GO" id="GO:0035438">
    <property type="term" value="F:cyclic-di-GMP binding"/>
    <property type="evidence" value="ECO:0007669"/>
    <property type="project" value="InterPro"/>
</dbReference>
<protein>
    <recommendedName>
        <fullName evidence="1">PilZ domain-containing protein</fullName>
    </recommendedName>
</protein>
<dbReference type="EMBL" id="CAMAPD010000004">
    <property type="protein sequence ID" value="CAH9055282.1"/>
    <property type="molecule type" value="Genomic_DNA"/>
</dbReference>
<evidence type="ECO:0000313" key="3">
    <source>
        <dbReference type="EMBL" id="CAH9057982.1"/>
    </source>
</evidence>
<evidence type="ECO:0000313" key="2">
    <source>
        <dbReference type="EMBL" id="CAH9055282.1"/>
    </source>
</evidence>
<dbReference type="Pfam" id="PF07238">
    <property type="entry name" value="PilZ"/>
    <property type="match status" value="1"/>
</dbReference>
<dbReference type="InterPro" id="IPR009875">
    <property type="entry name" value="PilZ_domain"/>
</dbReference>
<reference evidence="3 5" key="1">
    <citation type="submission" date="2022-07" db="EMBL/GenBank/DDBJ databases">
        <authorList>
            <person name="Criscuolo A."/>
        </authorList>
    </citation>
    <scope>NUCLEOTIDE SEQUENCE</scope>
    <source>
        <strain evidence="5">CIP 111951</strain>
        <strain evidence="3">CIP111854</strain>
        <strain evidence="2">CIP111951</strain>
    </source>
</reference>
<feature type="domain" description="PilZ" evidence="1">
    <location>
        <begin position="7"/>
        <end position="94"/>
    </location>
</feature>
<dbReference type="Proteomes" id="UP001152467">
    <property type="component" value="Unassembled WGS sequence"/>
</dbReference>
<dbReference type="AlphaFoldDB" id="A0A9W4VQR8"/>
<evidence type="ECO:0000259" key="1">
    <source>
        <dbReference type="Pfam" id="PF07238"/>
    </source>
</evidence>
<sequence length="108" mass="12134">MQELLIDLQELDELYRCYMAALKQGGLFVKSNARFELGQSVKLRVTLPDEIEDHEIVGKVVWITPQGAQNSNPPGIGVSFVEDLDRVNDRIIKQLGTALNSDKPTYTM</sequence>
<comment type="caution">
    <text evidence="3">The sequence shown here is derived from an EMBL/GenBank/DDBJ whole genome shotgun (WGS) entry which is preliminary data.</text>
</comment>
<accession>A0A9W4VQR8</accession>
<evidence type="ECO:0000313" key="4">
    <source>
        <dbReference type="Proteomes" id="UP001152467"/>
    </source>
</evidence>
<keyword evidence="4" id="KW-1185">Reference proteome</keyword>
<dbReference type="Proteomes" id="UP001152485">
    <property type="component" value="Unassembled WGS sequence"/>
</dbReference>
<dbReference type="EMBL" id="CAMAPC010000006">
    <property type="protein sequence ID" value="CAH9057982.1"/>
    <property type="molecule type" value="Genomic_DNA"/>
</dbReference>
<dbReference type="Gene3D" id="2.40.10.220">
    <property type="entry name" value="predicted glycosyltransferase like domains"/>
    <property type="match status" value="1"/>
</dbReference>
<name>A0A9W4VQR8_9GAMM</name>
<dbReference type="RefSeq" id="WP_261592383.1">
    <property type="nucleotide sequence ID" value="NZ_CAMAPC010000006.1"/>
</dbReference>
<organism evidence="3 4">
    <name type="scientific">Pseudoalteromonas holothuriae</name>
    <dbReference type="NCBI Taxonomy" id="2963714"/>
    <lineage>
        <taxon>Bacteria</taxon>
        <taxon>Pseudomonadati</taxon>
        <taxon>Pseudomonadota</taxon>
        <taxon>Gammaproteobacteria</taxon>
        <taxon>Alteromonadales</taxon>
        <taxon>Pseudoalteromonadaceae</taxon>
        <taxon>Pseudoalteromonas</taxon>
    </lineage>
</organism>
<evidence type="ECO:0000313" key="5">
    <source>
        <dbReference type="Proteomes" id="UP001152485"/>
    </source>
</evidence>
<gene>
    <name evidence="3" type="ORF">PSECIP111854_02107</name>
    <name evidence="2" type="ORF">PSECIP111951_01210</name>
</gene>